<dbReference type="AlphaFoldDB" id="K5W235"/>
<feature type="compositionally biased region" description="Low complexity" evidence="1">
    <location>
        <begin position="229"/>
        <end position="254"/>
    </location>
</feature>
<organism evidence="2 3">
    <name type="scientific">Phanerochaete carnosa (strain HHB-10118-sp)</name>
    <name type="common">White-rot fungus</name>
    <name type="synonym">Peniophora carnosa</name>
    <dbReference type="NCBI Taxonomy" id="650164"/>
    <lineage>
        <taxon>Eukaryota</taxon>
        <taxon>Fungi</taxon>
        <taxon>Dikarya</taxon>
        <taxon>Basidiomycota</taxon>
        <taxon>Agaricomycotina</taxon>
        <taxon>Agaricomycetes</taxon>
        <taxon>Polyporales</taxon>
        <taxon>Phanerochaetaceae</taxon>
        <taxon>Phanerochaete</taxon>
    </lineage>
</organism>
<feature type="compositionally biased region" description="Basic and acidic residues" evidence="1">
    <location>
        <begin position="255"/>
        <end position="272"/>
    </location>
</feature>
<dbReference type="HOGENOM" id="CLU_903468_0_0_1"/>
<dbReference type="EMBL" id="JH930474">
    <property type="protein sequence ID" value="EKM52949.1"/>
    <property type="molecule type" value="Genomic_DNA"/>
</dbReference>
<dbReference type="KEGG" id="pco:PHACADRAFT_210712"/>
<dbReference type="RefSeq" id="XP_007397665.1">
    <property type="nucleotide sequence ID" value="XM_007397603.1"/>
</dbReference>
<name>K5W235_PHACS</name>
<feature type="compositionally biased region" description="Polar residues" evidence="1">
    <location>
        <begin position="276"/>
        <end position="286"/>
    </location>
</feature>
<reference evidence="2 3" key="1">
    <citation type="journal article" date="2012" name="BMC Genomics">
        <title>Comparative genomics of the white-rot fungi, Phanerochaete carnosa and P. chrysosporium, to elucidate the genetic basis of the distinct wood types they colonize.</title>
        <authorList>
            <person name="Suzuki H."/>
            <person name="MacDonald J."/>
            <person name="Syed K."/>
            <person name="Salamov A."/>
            <person name="Hori C."/>
            <person name="Aerts A."/>
            <person name="Henrissat B."/>
            <person name="Wiebenga A."/>
            <person name="vanKuyk P.A."/>
            <person name="Barry K."/>
            <person name="Lindquist E."/>
            <person name="LaButti K."/>
            <person name="Lapidus A."/>
            <person name="Lucas S."/>
            <person name="Coutinho P."/>
            <person name="Gong Y."/>
            <person name="Samejima M."/>
            <person name="Mahadevan R."/>
            <person name="Abou-Zaid M."/>
            <person name="de Vries R.P."/>
            <person name="Igarashi K."/>
            <person name="Yadav J.S."/>
            <person name="Grigoriev I.V."/>
            <person name="Master E.R."/>
        </authorList>
    </citation>
    <scope>NUCLEOTIDE SEQUENCE [LARGE SCALE GENOMIC DNA]</scope>
    <source>
        <strain evidence="2 3">HHB-10118-sp</strain>
    </source>
</reference>
<gene>
    <name evidence="2" type="ORF">PHACADRAFT_210712</name>
</gene>
<sequence length="308" mass="32360">MSAGSCAVVAATLGLAGGRRAQGGQSTTYYCYYNTVLQPNGDSEAGVPAELRVYSPKDSVVLPDNSVVFAYARVYIPAQGPALLDAIQIYPFPGDPSDDDYDNNLPTIPPFLFATGIIRSVRDVTTLDKNKYVLLEVSDRVRDGKKGFTFEAKFTGATPRWNRVPLPSLQSNAQIIGILCNERRTDGTVTIEAESLTFNALPLATSADGAGPPPSTPPAKKRKYNAYLSSGSSPMSPAESASSLAGPSGSPQSGGREHVRASGEEMPSRQPEDPETSGSSSLTVLITASAEDVGAPTAKAAGKRKAKQ</sequence>
<evidence type="ECO:0000256" key="1">
    <source>
        <dbReference type="SAM" id="MobiDB-lite"/>
    </source>
</evidence>
<dbReference type="InParanoid" id="K5W235"/>
<feature type="region of interest" description="Disordered" evidence="1">
    <location>
        <begin position="204"/>
        <end position="308"/>
    </location>
</feature>
<proteinExistence type="predicted"/>
<evidence type="ECO:0000313" key="3">
    <source>
        <dbReference type="Proteomes" id="UP000008370"/>
    </source>
</evidence>
<protein>
    <submittedName>
        <fullName evidence="2">Uncharacterized protein</fullName>
    </submittedName>
</protein>
<keyword evidence="3" id="KW-1185">Reference proteome</keyword>
<dbReference type="Proteomes" id="UP000008370">
    <property type="component" value="Unassembled WGS sequence"/>
</dbReference>
<evidence type="ECO:0000313" key="2">
    <source>
        <dbReference type="EMBL" id="EKM52949.1"/>
    </source>
</evidence>
<dbReference type="GeneID" id="18913004"/>
<dbReference type="OrthoDB" id="2801586at2759"/>
<accession>K5W235</accession>